<dbReference type="Proteomes" id="UP000015105">
    <property type="component" value="Chromosome 2D"/>
</dbReference>
<evidence type="ECO:0000313" key="1">
    <source>
        <dbReference type="EnsemblPlants" id="AET2Gv20136700.3"/>
    </source>
</evidence>
<protein>
    <submittedName>
        <fullName evidence="1">Uncharacterized protein</fullName>
    </submittedName>
</protein>
<reference evidence="2" key="1">
    <citation type="journal article" date="2014" name="Science">
        <title>Ancient hybridizations among the ancestral genomes of bread wheat.</title>
        <authorList>
            <consortium name="International Wheat Genome Sequencing Consortium,"/>
            <person name="Marcussen T."/>
            <person name="Sandve S.R."/>
            <person name="Heier L."/>
            <person name="Spannagl M."/>
            <person name="Pfeifer M."/>
            <person name="Jakobsen K.S."/>
            <person name="Wulff B.B."/>
            <person name="Steuernagel B."/>
            <person name="Mayer K.F."/>
            <person name="Olsen O.A."/>
        </authorList>
    </citation>
    <scope>NUCLEOTIDE SEQUENCE [LARGE SCALE GENOMIC DNA]</scope>
    <source>
        <strain evidence="2">cv. AL8/78</strain>
    </source>
</reference>
<proteinExistence type="predicted"/>
<organism evidence="1 2">
    <name type="scientific">Aegilops tauschii subsp. strangulata</name>
    <name type="common">Goatgrass</name>
    <dbReference type="NCBI Taxonomy" id="200361"/>
    <lineage>
        <taxon>Eukaryota</taxon>
        <taxon>Viridiplantae</taxon>
        <taxon>Streptophyta</taxon>
        <taxon>Embryophyta</taxon>
        <taxon>Tracheophyta</taxon>
        <taxon>Spermatophyta</taxon>
        <taxon>Magnoliopsida</taxon>
        <taxon>Liliopsida</taxon>
        <taxon>Poales</taxon>
        <taxon>Poaceae</taxon>
        <taxon>BOP clade</taxon>
        <taxon>Pooideae</taxon>
        <taxon>Triticodae</taxon>
        <taxon>Triticeae</taxon>
        <taxon>Triticinae</taxon>
        <taxon>Aegilops</taxon>
    </lineage>
</organism>
<reference evidence="1" key="5">
    <citation type="journal article" date="2021" name="G3 (Bethesda)">
        <title>Aegilops tauschii genome assembly Aet v5.0 features greater sequence contiguity and improved annotation.</title>
        <authorList>
            <person name="Wang L."/>
            <person name="Zhu T."/>
            <person name="Rodriguez J.C."/>
            <person name="Deal K.R."/>
            <person name="Dubcovsky J."/>
            <person name="McGuire P.E."/>
            <person name="Lux T."/>
            <person name="Spannagl M."/>
            <person name="Mayer K.F.X."/>
            <person name="Baldrich P."/>
            <person name="Meyers B.C."/>
            <person name="Huo N."/>
            <person name="Gu Y.Q."/>
            <person name="Zhou H."/>
            <person name="Devos K.M."/>
            <person name="Bennetzen J.L."/>
            <person name="Unver T."/>
            <person name="Budak H."/>
            <person name="Gulick P.J."/>
            <person name="Galiba G."/>
            <person name="Kalapos B."/>
            <person name="Nelson D.R."/>
            <person name="Li P."/>
            <person name="You F.M."/>
            <person name="Luo M.C."/>
            <person name="Dvorak J."/>
        </authorList>
    </citation>
    <scope>NUCLEOTIDE SEQUENCE [LARGE SCALE GENOMIC DNA]</scope>
    <source>
        <strain evidence="1">cv. AL8/78</strain>
    </source>
</reference>
<keyword evidence="2" id="KW-1185">Reference proteome</keyword>
<sequence>MQCRQVVQIFHSHITEAFSKLEVSSPQAKNRLCRDVQHILVCIRKLPAQNFSSEPVRNYGLLDEFLAEKFGTKVDE</sequence>
<dbReference type="AlphaFoldDB" id="A0A453AHJ6"/>
<reference evidence="2" key="2">
    <citation type="journal article" date="2017" name="Nat. Plants">
        <title>The Aegilops tauschii genome reveals multiple impacts of transposons.</title>
        <authorList>
            <person name="Zhao G."/>
            <person name="Zou C."/>
            <person name="Li K."/>
            <person name="Wang K."/>
            <person name="Li T."/>
            <person name="Gao L."/>
            <person name="Zhang X."/>
            <person name="Wang H."/>
            <person name="Yang Z."/>
            <person name="Liu X."/>
            <person name="Jiang W."/>
            <person name="Mao L."/>
            <person name="Kong X."/>
            <person name="Jiao Y."/>
            <person name="Jia J."/>
        </authorList>
    </citation>
    <scope>NUCLEOTIDE SEQUENCE [LARGE SCALE GENOMIC DNA]</scope>
    <source>
        <strain evidence="2">cv. AL8/78</strain>
    </source>
</reference>
<reference evidence="1" key="4">
    <citation type="submission" date="2019-03" db="UniProtKB">
        <authorList>
            <consortium name="EnsemblPlants"/>
        </authorList>
    </citation>
    <scope>IDENTIFICATION</scope>
</reference>
<name>A0A453AHJ6_AEGTS</name>
<dbReference type="Gramene" id="AET2Gv20136700.3">
    <property type="protein sequence ID" value="AET2Gv20136700.3"/>
    <property type="gene ID" value="AET2Gv20136700"/>
</dbReference>
<accession>A0A453AHJ6</accession>
<evidence type="ECO:0000313" key="2">
    <source>
        <dbReference type="Proteomes" id="UP000015105"/>
    </source>
</evidence>
<reference evidence="1" key="3">
    <citation type="journal article" date="2017" name="Nature">
        <title>Genome sequence of the progenitor of the wheat D genome Aegilops tauschii.</title>
        <authorList>
            <person name="Luo M.C."/>
            <person name="Gu Y.Q."/>
            <person name="Puiu D."/>
            <person name="Wang H."/>
            <person name="Twardziok S.O."/>
            <person name="Deal K.R."/>
            <person name="Huo N."/>
            <person name="Zhu T."/>
            <person name="Wang L."/>
            <person name="Wang Y."/>
            <person name="McGuire P.E."/>
            <person name="Liu S."/>
            <person name="Long H."/>
            <person name="Ramasamy R.K."/>
            <person name="Rodriguez J.C."/>
            <person name="Van S.L."/>
            <person name="Yuan L."/>
            <person name="Wang Z."/>
            <person name="Xia Z."/>
            <person name="Xiao L."/>
            <person name="Anderson O.D."/>
            <person name="Ouyang S."/>
            <person name="Liang Y."/>
            <person name="Zimin A.V."/>
            <person name="Pertea G."/>
            <person name="Qi P."/>
            <person name="Bennetzen J.L."/>
            <person name="Dai X."/>
            <person name="Dawson M.W."/>
            <person name="Muller H.G."/>
            <person name="Kugler K."/>
            <person name="Rivarola-Duarte L."/>
            <person name="Spannagl M."/>
            <person name="Mayer K.F.X."/>
            <person name="Lu F.H."/>
            <person name="Bevan M.W."/>
            <person name="Leroy P."/>
            <person name="Li P."/>
            <person name="You F.M."/>
            <person name="Sun Q."/>
            <person name="Liu Z."/>
            <person name="Lyons E."/>
            <person name="Wicker T."/>
            <person name="Salzberg S.L."/>
            <person name="Devos K.M."/>
            <person name="Dvorak J."/>
        </authorList>
    </citation>
    <scope>NUCLEOTIDE SEQUENCE [LARGE SCALE GENOMIC DNA]</scope>
    <source>
        <strain evidence="1">cv. AL8/78</strain>
    </source>
</reference>
<dbReference type="EnsemblPlants" id="AET2Gv20136700.3">
    <property type="protein sequence ID" value="AET2Gv20136700.3"/>
    <property type="gene ID" value="AET2Gv20136700"/>
</dbReference>